<proteinExistence type="predicted"/>
<protein>
    <submittedName>
        <fullName evidence="2">Uncharacterized protein</fullName>
    </submittedName>
</protein>
<gene>
    <name evidence="2" type="ORF">ENP34_02380</name>
</gene>
<sequence length="112" mass="12005">MGVKGAASGDRRRGHLEIKLARKETPASSDKLHGTLTRHAHDPALLEQPLQQGGAQSARQMGAPLAPIETPTSKGAARPPGSVEVDAECAQPRLTRRRDAMLSAVFDQYPLF</sequence>
<organism evidence="2">
    <name type="scientific">Thermorudis peleae</name>
    <dbReference type="NCBI Taxonomy" id="1382356"/>
    <lineage>
        <taxon>Bacteria</taxon>
        <taxon>Pseudomonadati</taxon>
        <taxon>Thermomicrobiota</taxon>
        <taxon>Thermomicrobia</taxon>
        <taxon>Thermomicrobia incertae sedis</taxon>
        <taxon>Thermorudis</taxon>
    </lineage>
</organism>
<reference evidence="2" key="1">
    <citation type="journal article" date="2020" name="mSystems">
        <title>Genome- and Community-Level Interaction Insights into Carbon Utilization and Element Cycling Functions of Hydrothermarchaeota in Hydrothermal Sediment.</title>
        <authorList>
            <person name="Zhou Z."/>
            <person name="Liu Y."/>
            <person name="Xu W."/>
            <person name="Pan J."/>
            <person name="Luo Z.H."/>
            <person name="Li M."/>
        </authorList>
    </citation>
    <scope>NUCLEOTIDE SEQUENCE [LARGE SCALE GENOMIC DNA]</scope>
    <source>
        <strain evidence="2">SpSt-210</strain>
    </source>
</reference>
<comment type="caution">
    <text evidence="2">The sequence shown here is derived from an EMBL/GenBank/DDBJ whole genome shotgun (WGS) entry which is preliminary data.</text>
</comment>
<dbReference type="EMBL" id="DSIY01000052">
    <property type="protein sequence ID" value="HEG90280.1"/>
    <property type="molecule type" value="Genomic_DNA"/>
</dbReference>
<feature type="compositionally biased region" description="Polar residues" evidence="1">
    <location>
        <begin position="49"/>
        <end position="59"/>
    </location>
</feature>
<evidence type="ECO:0000313" key="2">
    <source>
        <dbReference type="EMBL" id="HEG90280.1"/>
    </source>
</evidence>
<dbReference type="AlphaFoldDB" id="A0A831X7L5"/>
<name>A0A831X7L5_9BACT</name>
<accession>A0A831X7L5</accession>
<feature type="compositionally biased region" description="Basic and acidic residues" evidence="1">
    <location>
        <begin position="9"/>
        <end position="44"/>
    </location>
</feature>
<feature type="region of interest" description="Disordered" evidence="1">
    <location>
        <begin position="1"/>
        <end position="85"/>
    </location>
</feature>
<evidence type="ECO:0000256" key="1">
    <source>
        <dbReference type="SAM" id="MobiDB-lite"/>
    </source>
</evidence>